<dbReference type="Pfam" id="PF02537">
    <property type="entry name" value="CRCB"/>
    <property type="match status" value="1"/>
</dbReference>
<dbReference type="RefSeq" id="WP_306074753.1">
    <property type="nucleotide sequence ID" value="NZ_JAROBZ020000001.1"/>
</dbReference>
<comment type="caution">
    <text evidence="11">The sequence shown here is derived from an EMBL/GenBank/DDBJ whole genome shotgun (WGS) entry which is preliminary data.</text>
</comment>
<evidence type="ECO:0000256" key="2">
    <source>
        <dbReference type="ARBA" id="ARBA00022475"/>
    </source>
</evidence>
<keyword evidence="6 10" id="KW-0407">Ion channel</keyword>
<feature type="binding site" evidence="10">
    <location>
        <position position="75"/>
    </location>
    <ligand>
        <name>Na(+)</name>
        <dbReference type="ChEBI" id="CHEBI:29101"/>
        <note>structural</note>
    </ligand>
</feature>
<reference evidence="11 12" key="1">
    <citation type="submission" date="2024-05" db="EMBL/GenBank/DDBJ databases">
        <authorList>
            <person name="Venkateswaran K."/>
        </authorList>
    </citation>
    <scope>NUCLEOTIDE SEQUENCE [LARGE SCALE GENOMIC DNA]</scope>
    <source>
        <strain evidence="11 12">179-C4-2-HS</strain>
    </source>
</reference>
<comment type="activity regulation">
    <text evidence="10">Na(+) is not transported, but it plays an essential structural role and its presence is essential for fluoride channel function.</text>
</comment>
<comment type="catalytic activity">
    <reaction evidence="8">
        <text>fluoride(in) = fluoride(out)</text>
        <dbReference type="Rhea" id="RHEA:76159"/>
        <dbReference type="ChEBI" id="CHEBI:17051"/>
    </reaction>
    <physiologicalReaction direction="left-to-right" evidence="8">
        <dbReference type="Rhea" id="RHEA:76160"/>
    </physiologicalReaction>
</comment>
<protein>
    <recommendedName>
        <fullName evidence="10">Fluoride-specific ion channel FluC</fullName>
    </recommendedName>
</protein>
<evidence type="ECO:0000256" key="10">
    <source>
        <dbReference type="HAMAP-Rule" id="MF_00454"/>
    </source>
</evidence>
<comment type="similarity">
    <text evidence="7 10">Belongs to the fluoride channel Fluc/FEX (TC 1.A.43) family.</text>
</comment>
<comment type="subcellular location">
    <subcellularLocation>
        <location evidence="1 10">Cell membrane</location>
        <topology evidence="1 10">Multi-pass membrane protein</topology>
    </subcellularLocation>
</comment>
<evidence type="ECO:0000256" key="9">
    <source>
        <dbReference type="ARBA" id="ARBA00049940"/>
    </source>
</evidence>
<keyword evidence="3 10" id="KW-0812">Transmembrane</keyword>
<keyword evidence="5 10" id="KW-0472">Membrane</keyword>
<keyword evidence="10" id="KW-0813">Transport</keyword>
<sequence>MIWLIGIGGSLGAAGRYLLGNFINKKKTRHFPLGTWIINTTGSLLLGILYKLHMTNEISDWVWLFLGIGFCGAYTTFSTFGYETITLLQTNKKFLAGIYVLTSVIVSILTAAMGFMI</sequence>
<feature type="transmembrane region" description="Helical" evidence="10">
    <location>
        <begin position="62"/>
        <end position="82"/>
    </location>
</feature>
<evidence type="ECO:0000256" key="8">
    <source>
        <dbReference type="ARBA" id="ARBA00035585"/>
    </source>
</evidence>
<evidence type="ECO:0000313" key="11">
    <source>
        <dbReference type="EMBL" id="MFB3167202.1"/>
    </source>
</evidence>
<evidence type="ECO:0000256" key="4">
    <source>
        <dbReference type="ARBA" id="ARBA00022989"/>
    </source>
</evidence>
<evidence type="ECO:0000313" key="12">
    <source>
        <dbReference type="Proteomes" id="UP001241748"/>
    </source>
</evidence>
<keyword evidence="2 10" id="KW-1003">Cell membrane</keyword>
<proteinExistence type="inferred from homology"/>
<comment type="function">
    <text evidence="9 10">Fluoride-specific ion channel. Important for reducing fluoride concentration in the cell, thus reducing its toxicity.</text>
</comment>
<keyword evidence="10" id="KW-0479">Metal-binding</keyword>
<evidence type="ECO:0000256" key="1">
    <source>
        <dbReference type="ARBA" id="ARBA00004651"/>
    </source>
</evidence>
<feature type="transmembrane region" description="Helical" evidence="10">
    <location>
        <begin position="94"/>
        <end position="116"/>
    </location>
</feature>
<keyword evidence="12" id="KW-1185">Reference proteome</keyword>
<feature type="binding site" evidence="10">
    <location>
        <position position="72"/>
    </location>
    <ligand>
        <name>Na(+)</name>
        <dbReference type="ChEBI" id="CHEBI:29101"/>
        <note>structural</note>
    </ligand>
</feature>
<accession>A0ABV4YQV3</accession>
<evidence type="ECO:0000256" key="3">
    <source>
        <dbReference type="ARBA" id="ARBA00022692"/>
    </source>
</evidence>
<dbReference type="EMBL" id="JAROBZ020000001">
    <property type="protein sequence ID" value="MFB3167202.1"/>
    <property type="molecule type" value="Genomic_DNA"/>
</dbReference>
<name>A0ABV4YQV3_9BACI</name>
<keyword evidence="4 10" id="KW-1133">Transmembrane helix</keyword>
<evidence type="ECO:0000256" key="6">
    <source>
        <dbReference type="ARBA" id="ARBA00023303"/>
    </source>
</evidence>
<keyword evidence="10" id="KW-0915">Sodium</keyword>
<dbReference type="Proteomes" id="UP001241748">
    <property type="component" value="Unassembled WGS sequence"/>
</dbReference>
<gene>
    <name evidence="10 11" type="primary">crcB</name>
    <name evidence="10" type="synonym">fluC</name>
    <name evidence="11" type="ORF">P5G62_008780</name>
</gene>
<dbReference type="HAMAP" id="MF_00454">
    <property type="entry name" value="FluC"/>
    <property type="match status" value="1"/>
</dbReference>
<keyword evidence="10" id="KW-0406">Ion transport</keyword>
<dbReference type="PANTHER" id="PTHR28259">
    <property type="entry name" value="FLUORIDE EXPORT PROTEIN 1-RELATED"/>
    <property type="match status" value="1"/>
</dbReference>
<evidence type="ECO:0000256" key="7">
    <source>
        <dbReference type="ARBA" id="ARBA00035120"/>
    </source>
</evidence>
<dbReference type="NCBIfam" id="TIGR00494">
    <property type="entry name" value="crcB"/>
    <property type="match status" value="1"/>
</dbReference>
<dbReference type="InterPro" id="IPR003691">
    <property type="entry name" value="FluC"/>
</dbReference>
<dbReference type="PANTHER" id="PTHR28259:SF1">
    <property type="entry name" value="FLUORIDE EXPORT PROTEIN 1-RELATED"/>
    <property type="match status" value="1"/>
</dbReference>
<organism evidence="11 12">
    <name type="scientific">Neobacillus driksii</name>
    <dbReference type="NCBI Taxonomy" id="3035913"/>
    <lineage>
        <taxon>Bacteria</taxon>
        <taxon>Bacillati</taxon>
        <taxon>Bacillota</taxon>
        <taxon>Bacilli</taxon>
        <taxon>Bacillales</taxon>
        <taxon>Bacillaceae</taxon>
        <taxon>Neobacillus</taxon>
    </lineage>
</organism>
<feature type="transmembrane region" description="Helical" evidence="10">
    <location>
        <begin position="31"/>
        <end position="50"/>
    </location>
</feature>
<evidence type="ECO:0000256" key="5">
    <source>
        <dbReference type="ARBA" id="ARBA00023136"/>
    </source>
</evidence>